<proteinExistence type="inferred from homology"/>
<keyword evidence="16" id="KW-0594">Phospholipid biosynthesis</keyword>
<comment type="pathway">
    <text evidence="3 18">Phospholipid metabolism; CDP-diacylglycerol biosynthesis; CDP-diacylglycerol from sn-glycerol 3-phosphate: step 3/3.</text>
</comment>
<feature type="transmembrane region" description="Helical" evidence="19">
    <location>
        <begin position="88"/>
        <end position="106"/>
    </location>
</feature>
<feature type="transmembrane region" description="Helical" evidence="19">
    <location>
        <begin position="66"/>
        <end position="82"/>
    </location>
</feature>
<keyword evidence="17" id="KW-1208">Phospholipid metabolism</keyword>
<accession>A0A9D2HC01</accession>
<feature type="transmembrane region" description="Helical" evidence="19">
    <location>
        <begin position="255"/>
        <end position="272"/>
    </location>
</feature>
<dbReference type="Proteomes" id="UP000824225">
    <property type="component" value="Unassembled WGS sequence"/>
</dbReference>
<evidence type="ECO:0000256" key="18">
    <source>
        <dbReference type="RuleBase" id="RU003938"/>
    </source>
</evidence>
<evidence type="ECO:0000256" key="6">
    <source>
        <dbReference type="ARBA" id="ARBA00012487"/>
    </source>
</evidence>
<keyword evidence="12 18" id="KW-0548">Nucleotidyltransferase</keyword>
<comment type="pathway">
    <text evidence="4">Lipid metabolism.</text>
</comment>
<evidence type="ECO:0000256" key="4">
    <source>
        <dbReference type="ARBA" id="ARBA00005189"/>
    </source>
</evidence>
<protein>
    <recommendedName>
        <fullName evidence="7 18">Phosphatidate cytidylyltransferase</fullName>
        <ecNumber evidence="6 18">2.7.7.41</ecNumber>
    </recommendedName>
</protein>
<reference evidence="20" key="1">
    <citation type="journal article" date="2021" name="PeerJ">
        <title>Extensive microbial diversity within the chicken gut microbiome revealed by metagenomics and culture.</title>
        <authorList>
            <person name="Gilroy R."/>
            <person name="Ravi A."/>
            <person name="Getino M."/>
            <person name="Pursley I."/>
            <person name="Horton D.L."/>
            <person name="Alikhan N.F."/>
            <person name="Baker D."/>
            <person name="Gharbi K."/>
            <person name="Hall N."/>
            <person name="Watson M."/>
            <person name="Adriaenssens E.M."/>
            <person name="Foster-Nyarko E."/>
            <person name="Jarju S."/>
            <person name="Secka A."/>
            <person name="Antonio M."/>
            <person name="Oren A."/>
            <person name="Chaudhuri R.R."/>
            <person name="La Ragione R."/>
            <person name="Hildebrand F."/>
            <person name="Pallen M.J."/>
        </authorList>
    </citation>
    <scope>NUCLEOTIDE SEQUENCE</scope>
    <source>
        <strain evidence="20">CHK186-16707</strain>
    </source>
</reference>
<evidence type="ECO:0000256" key="17">
    <source>
        <dbReference type="ARBA" id="ARBA00023264"/>
    </source>
</evidence>
<keyword evidence="9" id="KW-0444">Lipid biosynthesis</keyword>
<feature type="transmembrane region" description="Helical" evidence="19">
    <location>
        <begin position="118"/>
        <end position="138"/>
    </location>
</feature>
<keyword evidence="11 18" id="KW-0812">Transmembrane</keyword>
<feature type="transmembrane region" description="Helical" evidence="19">
    <location>
        <begin position="178"/>
        <end position="199"/>
    </location>
</feature>
<comment type="caution">
    <text evidence="20">The sequence shown here is derived from an EMBL/GenBank/DDBJ whole genome shotgun (WGS) entry which is preliminary data.</text>
</comment>
<reference evidence="20" key="2">
    <citation type="submission" date="2021-04" db="EMBL/GenBank/DDBJ databases">
        <authorList>
            <person name="Gilroy R."/>
        </authorList>
    </citation>
    <scope>NUCLEOTIDE SEQUENCE</scope>
    <source>
        <strain evidence="20">CHK186-16707</strain>
    </source>
</reference>
<keyword evidence="8" id="KW-1003">Cell membrane</keyword>
<evidence type="ECO:0000256" key="8">
    <source>
        <dbReference type="ARBA" id="ARBA00022475"/>
    </source>
</evidence>
<sequence length="273" mass="28110">MAEHRFSAAGLSARVSTGLALAALLLVVWHLGGLALFGLVTVVSALAQWEFYSLFMPTSADRAAKILGLVLGVLLLGLAWFAPACPPTLPLTGGVLILAVHSLAGWRREIASARLLRGGVLLAGLLYIPLLLAPTLGFSPAEQMLVVVTPALSDVVAYFVGVRFGAHRIWPAVSPKKSVEGAIGGLLAAMAVCCAIGAAAGQASLPAFALLGLELGILAQLGDFFESSLKRAVDIKDSGKLLPGHGGMLDRIDSILFASGAYAVTAACVPFFG</sequence>
<feature type="transmembrane region" description="Helical" evidence="19">
    <location>
        <begin position="20"/>
        <end position="46"/>
    </location>
</feature>
<keyword evidence="13 19" id="KW-1133">Transmembrane helix</keyword>
<evidence type="ECO:0000256" key="19">
    <source>
        <dbReference type="SAM" id="Phobius"/>
    </source>
</evidence>
<comment type="catalytic activity">
    <reaction evidence="1 18">
        <text>a 1,2-diacyl-sn-glycero-3-phosphate + CTP + H(+) = a CDP-1,2-diacyl-sn-glycerol + diphosphate</text>
        <dbReference type="Rhea" id="RHEA:16229"/>
        <dbReference type="ChEBI" id="CHEBI:15378"/>
        <dbReference type="ChEBI" id="CHEBI:33019"/>
        <dbReference type="ChEBI" id="CHEBI:37563"/>
        <dbReference type="ChEBI" id="CHEBI:58332"/>
        <dbReference type="ChEBI" id="CHEBI:58608"/>
        <dbReference type="EC" id="2.7.7.41"/>
    </reaction>
</comment>
<dbReference type="PANTHER" id="PTHR46382">
    <property type="entry name" value="PHOSPHATIDATE CYTIDYLYLTRANSFERASE"/>
    <property type="match status" value="1"/>
</dbReference>
<evidence type="ECO:0000256" key="7">
    <source>
        <dbReference type="ARBA" id="ARBA00019373"/>
    </source>
</evidence>
<evidence type="ECO:0000313" key="21">
    <source>
        <dbReference type="Proteomes" id="UP000824225"/>
    </source>
</evidence>
<dbReference type="GO" id="GO:0005886">
    <property type="term" value="C:plasma membrane"/>
    <property type="evidence" value="ECO:0007669"/>
    <property type="project" value="UniProtKB-SubCell"/>
</dbReference>
<evidence type="ECO:0000256" key="11">
    <source>
        <dbReference type="ARBA" id="ARBA00022692"/>
    </source>
</evidence>
<dbReference type="PROSITE" id="PS01315">
    <property type="entry name" value="CDS"/>
    <property type="match status" value="1"/>
</dbReference>
<dbReference type="InterPro" id="IPR000374">
    <property type="entry name" value="PC_trans"/>
</dbReference>
<evidence type="ECO:0000256" key="16">
    <source>
        <dbReference type="ARBA" id="ARBA00023209"/>
    </source>
</evidence>
<evidence type="ECO:0000256" key="1">
    <source>
        <dbReference type="ARBA" id="ARBA00001698"/>
    </source>
</evidence>
<dbReference type="AlphaFoldDB" id="A0A9D2HC01"/>
<dbReference type="PANTHER" id="PTHR46382:SF1">
    <property type="entry name" value="PHOSPHATIDATE CYTIDYLYLTRANSFERASE"/>
    <property type="match status" value="1"/>
</dbReference>
<keyword evidence="10 18" id="KW-0808">Transferase</keyword>
<comment type="subcellular location">
    <subcellularLocation>
        <location evidence="2">Cell membrane</location>
        <topology evidence="2">Multi-pass membrane protein</topology>
    </subcellularLocation>
</comment>
<name>A0A9D2HC01_9BACT</name>
<evidence type="ECO:0000256" key="10">
    <source>
        <dbReference type="ARBA" id="ARBA00022679"/>
    </source>
</evidence>
<keyword evidence="14" id="KW-0443">Lipid metabolism</keyword>
<evidence type="ECO:0000256" key="14">
    <source>
        <dbReference type="ARBA" id="ARBA00023098"/>
    </source>
</evidence>
<evidence type="ECO:0000256" key="3">
    <source>
        <dbReference type="ARBA" id="ARBA00005119"/>
    </source>
</evidence>
<evidence type="ECO:0000256" key="13">
    <source>
        <dbReference type="ARBA" id="ARBA00022989"/>
    </source>
</evidence>
<evidence type="ECO:0000256" key="15">
    <source>
        <dbReference type="ARBA" id="ARBA00023136"/>
    </source>
</evidence>
<dbReference type="EC" id="2.7.7.41" evidence="6 18"/>
<comment type="similarity">
    <text evidence="5 18">Belongs to the CDS family.</text>
</comment>
<dbReference type="Pfam" id="PF01148">
    <property type="entry name" value="CTP_transf_1"/>
    <property type="match status" value="1"/>
</dbReference>
<evidence type="ECO:0000313" key="20">
    <source>
        <dbReference type="EMBL" id="HJA08398.1"/>
    </source>
</evidence>
<evidence type="ECO:0000256" key="9">
    <source>
        <dbReference type="ARBA" id="ARBA00022516"/>
    </source>
</evidence>
<feature type="transmembrane region" description="Helical" evidence="19">
    <location>
        <begin position="144"/>
        <end position="166"/>
    </location>
</feature>
<gene>
    <name evidence="20" type="ORF">H9962_04305</name>
</gene>
<organism evidence="20 21">
    <name type="scientific">Candidatus Mailhella merdigallinarum</name>
    <dbReference type="NCBI Taxonomy" id="2838658"/>
    <lineage>
        <taxon>Bacteria</taxon>
        <taxon>Pseudomonadati</taxon>
        <taxon>Thermodesulfobacteriota</taxon>
        <taxon>Desulfovibrionia</taxon>
        <taxon>Desulfovibrionales</taxon>
        <taxon>Desulfovibrionaceae</taxon>
        <taxon>Mailhella</taxon>
    </lineage>
</organism>
<keyword evidence="15 19" id="KW-0472">Membrane</keyword>
<evidence type="ECO:0000256" key="5">
    <source>
        <dbReference type="ARBA" id="ARBA00010185"/>
    </source>
</evidence>
<dbReference type="EMBL" id="DXAN01000012">
    <property type="protein sequence ID" value="HJA08398.1"/>
    <property type="molecule type" value="Genomic_DNA"/>
</dbReference>
<evidence type="ECO:0000256" key="2">
    <source>
        <dbReference type="ARBA" id="ARBA00004651"/>
    </source>
</evidence>
<dbReference type="GO" id="GO:0016024">
    <property type="term" value="P:CDP-diacylglycerol biosynthetic process"/>
    <property type="evidence" value="ECO:0007669"/>
    <property type="project" value="TreeGrafter"/>
</dbReference>
<dbReference type="GO" id="GO:0004605">
    <property type="term" value="F:phosphatidate cytidylyltransferase activity"/>
    <property type="evidence" value="ECO:0007669"/>
    <property type="project" value="UniProtKB-EC"/>
</dbReference>
<evidence type="ECO:0000256" key="12">
    <source>
        <dbReference type="ARBA" id="ARBA00022695"/>
    </source>
</evidence>